<protein>
    <recommendedName>
        <fullName evidence="4">YfhO family protein</fullName>
    </recommendedName>
</protein>
<evidence type="ECO:0000256" key="1">
    <source>
        <dbReference type="SAM" id="Phobius"/>
    </source>
</evidence>
<evidence type="ECO:0000313" key="2">
    <source>
        <dbReference type="EMBL" id="AWY97593.1"/>
    </source>
</evidence>
<feature type="transmembrane region" description="Helical" evidence="1">
    <location>
        <begin position="161"/>
        <end position="180"/>
    </location>
</feature>
<evidence type="ECO:0000313" key="3">
    <source>
        <dbReference type="Proteomes" id="UP000250003"/>
    </source>
</evidence>
<feature type="transmembrane region" description="Helical" evidence="1">
    <location>
        <begin position="440"/>
        <end position="457"/>
    </location>
</feature>
<dbReference type="PANTHER" id="PTHR38454">
    <property type="entry name" value="INTEGRAL MEMBRANE PROTEIN-RELATED"/>
    <property type="match status" value="1"/>
</dbReference>
<keyword evidence="3" id="KW-1185">Reference proteome</keyword>
<feature type="transmembrane region" description="Helical" evidence="1">
    <location>
        <begin position="330"/>
        <end position="350"/>
    </location>
</feature>
<dbReference type="Pfam" id="PF09586">
    <property type="entry name" value="YfhO"/>
    <property type="match status" value="1"/>
</dbReference>
<feature type="transmembrane region" description="Helical" evidence="1">
    <location>
        <begin position="108"/>
        <end position="128"/>
    </location>
</feature>
<dbReference type="KEGG" id="blau:DQQ01_04880"/>
<feature type="transmembrane region" description="Helical" evidence="1">
    <location>
        <begin position="81"/>
        <end position="101"/>
    </location>
</feature>
<dbReference type="InterPro" id="IPR018580">
    <property type="entry name" value="Uncharacterised_YfhO"/>
</dbReference>
<feature type="transmembrane region" description="Helical" evidence="1">
    <location>
        <begin position="362"/>
        <end position="380"/>
    </location>
</feature>
<accession>A0A2Z4U9A3</accession>
<proteinExistence type="predicted"/>
<dbReference type="PANTHER" id="PTHR38454:SF1">
    <property type="entry name" value="INTEGRAL MEMBRANE PROTEIN"/>
    <property type="match status" value="1"/>
</dbReference>
<feature type="transmembrane region" description="Helical" evidence="1">
    <location>
        <begin position="392"/>
        <end position="410"/>
    </location>
</feature>
<evidence type="ECO:0008006" key="4">
    <source>
        <dbReference type="Google" id="ProtNLM"/>
    </source>
</evidence>
<organism evidence="2 3">
    <name type="scientific">Blautia argi</name>
    <dbReference type="NCBI Taxonomy" id="1912897"/>
    <lineage>
        <taxon>Bacteria</taxon>
        <taxon>Bacillati</taxon>
        <taxon>Bacillota</taxon>
        <taxon>Clostridia</taxon>
        <taxon>Lachnospirales</taxon>
        <taxon>Lachnospiraceae</taxon>
        <taxon>Blautia</taxon>
    </lineage>
</organism>
<feature type="transmembrane region" description="Helical" evidence="1">
    <location>
        <begin position="12"/>
        <end position="31"/>
    </location>
</feature>
<keyword evidence="1" id="KW-0472">Membrane</keyword>
<feature type="transmembrane region" description="Helical" evidence="1">
    <location>
        <begin position="416"/>
        <end position="433"/>
    </location>
</feature>
<keyword evidence="1" id="KW-0812">Transmembrane</keyword>
<feature type="transmembrane region" description="Helical" evidence="1">
    <location>
        <begin position="299"/>
        <end position="318"/>
    </location>
</feature>
<name>A0A2Z4U9A3_9FIRM</name>
<reference evidence="3" key="1">
    <citation type="submission" date="2018-06" db="EMBL/GenBank/DDBJ databases">
        <title>Description of Blautia argi sp. nov., a new anaerobic isolated from dog feces.</title>
        <authorList>
            <person name="Chang Y.-H."/>
            <person name="Paek J."/>
            <person name="Shin Y."/>
        </authorList>
    </citation>
    <scope>NUCLEOTIDE SEQUENCE [LARGE SCALE GENOMIC DNA]</scope>
    <source>
        <strain evidence="3">KCTC 15426</strain>
    </source>
</reference>
<feature type="transmembrane region" description="Helical" evidence="1">
    <location>
        <begin position="235"/>
        <end position="254"/>
    </location>
</feature>
<dbReference type="Proteomes" id="UP000250003">
    <property type="component" value="Chromosome"/>
</dbReference>
<feature type="transmembrane region" description="Helical" evidence="1">
    <location>
        <begin position="134"/>
        <end position="154"/>
    </location>
</feature>
<keyword evidence="1" id="KW-1133">Transmembrane helix</keyword>
<gene>
    <name evidence="2" type="ORF">DQQ01_04880</name>
</gene>
<dbReference type="AlphaFoldDB" id="A0A2Z4U9A3"/>
<dbReference type="EMBL" id="CP030280">
    <property type="protein sequence ID" value="AWY97593.1"/>
    <property type="molecule type" value="Genomic_DNA"/>
</dbReference>
<feature type="transmembrane region" description="Helical" evidence="1">
    <location>
        <begin position="186"/>
        <end position="215"/>
    </location>
</feature>
<sequence length="838" mass="96160">MFMFKLKKNKEFLYGIGSMGIVLLILGMVFWKQGIYPLGDKTLIYNDMQYQYLDFFMWFRGVLHGEDSASYSFFMGQGGNTVSLVAYYLASPLNLLCYFVKEEYMAEFLTLLIVLKLMLCSMTTYIYLNRRFELKMFYSCIISVSYGLMGYNILQCSNIMWLDGVLILPLVALGIYEYTYKRKTGLYYIALFYAVFTNWYIGYMLCLFAVLYFLFELIYSGLKTRIKIKEVIKSIFGFAFVSILAVGSTSVLFLPQTLHMMNDGEAFDWSIFTPKFGFSVLEGFKDFFLEPDKLTWSEGYPPIYIGSFVLVSATVFFVSKKIEVKKKYVAAAYLGGFMLIFNFRPLNYMFTLFKIPSSHTYRYAFIFSFFMVVIAALCLQELGELNGKEVRNALLMIIGILLLLDVTKGYSIREKAYLSAVLAVITGVGLLEKVRKKQKFIFLANALILVCTMTEFYQKADMEFEGHNIYASSCSEYNKIMQESVDILKQQDNDYYRIDKTFTRQLTGGCNNEGMAFGYSSISNYSSTNNVKIAELLKKCGYTGDTTLVTYSPILAIDALMGVKYIYSDKSITEGERIQENLMDGRNLYKNPYALSVGYRAENLESDIVWEESPLRNHEILYEKILGKPVSLYVLPETLSEQTDGSSYTQWEIKVKKTGPLYVYFENGQEGMEIYVNDQYVSGNTWYNNQVEYLGTYQKDDTVMIKVMAGSGQYQKEYGITAGTLDMGVFKSAIEDIKLDQLKVKTVRKENIVLEKSSGEAETAVLTIPYEKGWNIKVNGEKIEYFKALDSFIGLNLPSGLCEIEMEYEVPGKIEGILLSISCLTVYLFFRRKRKCYQ</sequence>
<dbReference type="OrthoDB" id="9815466at2"/>